<dbReference type="RefSeq" id="WP_011827450.1">
    <property type="nucleotide sequence ID" value="NC_008820.1"/>
</dbReference>
<evidence type="ECO:0000313" key="3">
    <source>
        <dbReference type="Proteomes" id="UP000002274"/>
    </source>
</evidence>
<name>A2CDP9_PROM3</name>
<gene>
    <name evidence="2" type="ordered locus">P9303_28791</name>
</gene>
<dbReference type="STRING" id="59922.P9303_28791"/>
<dbReference type="KEGG" id="pmf:P9303_28791"/>
<protein>
    <submittedName>
        <fullName evidence="2">Uncharacterized protein</fullName>
    </submittedName>
</protein>
<evidence type="ECO:0000256" key="1">
    <source>
        <dbReference type="SAM" id="Coils"/>
    </source>
</evidence>
<reference evidence="2 3" key="1">
    <citation type="journal article" date="2007" name="PLoS Genet.">
        <title>Patterns and implications of gene gain and loss in the evolution of Prochlorococcus.</title>
        <authorList>
            <person name="Kettler G.C."/>
            <person name="Martiny A.C."/>
            <person name="Huang K."/>
            <person name="Zucker J."/>
            <person name="Coleman M.L."/>
            <person name="Rodrigue S."/>
            <person name="Chen F."/>
            <person name="Lapidus A."/>
            <person name="Ferriera S."/>
            <person name="Johnson J."/>
            <person name="Steglich C."/>
            <person name="Church G.M."/>
            <person name="Richardson P."/>
            <person name="Chisholm S.W."/>
        </authorList>
    </citation>
    <scope>NUCLEOTIDE SEQUENCE [LARGE SCALE GENOMIC DNA]</scope>
    <source>
        <strain evidence="2 3">MIT 9303</strain>
    </source>
</reference>
<dbReference type="EMBL" id="CP000554">
    <property type="protein sequence ID" value="ABM79609.1"/>
    <property type="molecule type" value="Genomic_DNA"/>
</dbReference>
<feature type="coiled-coil region" evidence="1">
    <location>
        <begin position="7"/>
        <end position="41"/>
    </location>
</feature>
<proteinExistence type="predicted"/>
<organism evidence="2 3">
    <name type="scientific">Prochlorococcus marinus (strain MIT 9303)</name>
    <dbReference type="NCBI Taxonomy" id="59922"/>
    <lineage>
        <taxon>Bacteria</taxon>
        <taxon>Bacillati</taxon>
        <taxon>Cyanobacteriota</taxon>
        <taxon>Cyanophyceae</taxon>
        <taxon>Synechococcales</taxon>
        <taxon>Prochlorococcaceae</taxon>
        <taxon>Prochlorococcus</taxon>
    </lineage>
</organism>
<accession>A2CDP9</accession>
<dbReference type="HOGENOM" id="CLU_2790638_0_0_3"/>
<keyword evidence="1" id="KW-0175">Coiled coil</keyword>
<dbReference type="Proteomes" id="UP000002274">
    <property type="component" value="Chromosome"/>
</dbReference>
<evidence type="ECO:0000313" key="2">
    <source>
        <dbReference type="EMBL" id="ABM79609.1"/>
    </source>
</evidence>
<dbReference type="AlphaFoldDB" id="A2CDP9"/>
<sequence>MIDAYTLEQCRKDEEVLQLKIKNLEHAIQQSEAMIAESNMDGDALTFLRRKVAESMQDLEVLYLLKSD</sequence>
<dbReference type="BioCyc" id="PMAR59922:G1G80-2526-MONOMER"/>